<reference evidence="2 3" key="1">
    <citation type="submission" date="2016-09" db="EMBL/GenBank/DDBJ databases">
        <authorList>
            <person name="Doonan J."/>
            <person name="Pachebat J.A."/>
            <person name="Golyshin P.N."/>
            <person name="Denman S."/>
            <person name="Mcdonald J.E."/>
        </authorList>
    </citation>
    <scope>NUCLEOTIDE SEQUENCE [LARGE SCALE GENOMIC DNA]</scope>
    <source>
        <strain evidence="2 3">NCPPB 3934</strain>
    </source>
</reference>
<dbReference type="EMBL" id="MJLZ01000056">
    <property type="protein sequence ID" value="RLM18949.1"/>
    <property type="molecule type" value="Genomic_DNA"/>
</dbReference>
<comment type="caution">
    <text evidence="2">The sequence shown here is derived from an EMBL/GenBank/DDBJ whole genome shotgun (WGS) entry which is preliminary data.</text>
</comment>
<keyword evidence="1" id="KW-1133">Transmembrane helix</keyword>
<sequence length="99" mass="12054">MLNVKKKIFASFLFYGYSIFCVFLIYFLSTIEYEWMIDDVEIKSLCEVPEGDGDGFFFFIIFPLFIPFFFIKKNKIRIITLFIIVLYHIWRFSIRFHVC</sequence>
<keyword evidence="3" id="KW-1185">Reference proteome</keyword>
<keyword evidence="1" id="KW-0472">Membrane</keyword>
<accession>A0A421DJM9</accession>
<evidence type="ECO:0008006" key="4">
    <source>
        <dbReference type="Google" id="ProtNLM"/>
    </source>
</evidence>
<dbReference type="Pfam" id="PF10840">
    <property type="entry name" value="DUF2645"/>
    <property type="match status" value="1"/>
</dbReference>
<feature type="transmembrane region" description="Helical" evidence="1">
    <location>
        <begin position="12"/>
        <end position="35"/>
    </location>
</feature>
<dbReference type="InterPro" id="IPR022553">
    <property type="entry name" value="DUF2645"/>
</dbReference>
<protein>
    <recommendedName>
        <fullName evidence="4">DUF2645 domain-containing protein</fullName>
    </recommendedName>
</protein>
<dbReference type="RefSeq" id="WP_240630199.1">
    <property type="nucleotide sequence ID" value="NZ_MJLZ01000056.1"/>
</dbReference>
<name>A0A421DJM9_9GAMM</name>
<gene>
    <name evidence="2" type="ORF">BIY29_17435</name>
</gene>
<evidence type="ECO:0000313" key="2">
    <source>
        <dbReference type="EMBL" id="RLM18949.1"/>
    </source>
</evidence>
<evidence type="ECO:0000256" key="1">
    <source>
        <dbReference type="SAM" id="Phobius"/>
    </source>
</evidence>
<organism evidence="2 3">
    <name type="scientific">Brenneria alni</name>
    <dbReference type="NCBI Taxonomy" id="71656"/>
    <lineage>
        <taxon>Bacteria</taxon>
        <taxon>Pseudomonadati</taxon>
        <taxon>Pseudomonadota</taxon>
        <taxon>Gammaproteobacteria</taxon>
        <taxon>Enterobacterales</taxon>
        <taxon>Pectobacteriaceae</taxon>
        <taxon>Brenneria</taxon>
    </lineage>
</organism>
<feature type="transmembrane region" description="Helical" evidence="1">
    <location>
        <begin position="55"/>
        <end position="71"/>
    </location>
</feature>
<keyword evidence="1" id="KW-0812">Transmembrane</keyword>
<feature type="transmembrane region" description="Helical" evidence="1">
    <location>
        <begin position="78"/>
        <end position="98"/>
    </location>
</feature>
<dbReference type="Proteomes" id="UP000285648">
    <property type="component" value="Unassembled WGS sequence"/>
</dbReference>
<proteinExistence type="predicted"/>
<evidence type="ECO:0000313" key="3">
    <source>
        <dbReference type="Proteomes" id="UP000285648"/>
    </source>
</evidence>
<dbReference type="AlphaFoldDB" id="A0A421DJM9"/>